<evidence type="ECO:0000313" key="5">
    <source>
        <dbReference type="Proteomes" id="UP001243757"/>
    </source>
</evidence>
<evidence type="ECO:0000256" key="3">
    <source>
        <dbReference type="SAM" id="SignalP"/>
    </source>
</evidence>
<comment type="subcellular location">
    <subcellularLocation>
        <location evidence="1">Periplasm</location>
    </subcellularLocation>
</comment>
<dbReference type="Pfam" id="PF13416">
    <property type="entry name" value="SBP_bac_8"/>
    <property type="match status" value="1"/>
</dbReference>
<feature type="signal peptide" evidence="3">
    <location>
        <begin position="1"/>
        <end position="25"/>
    </location>
</feature>
<feature type="chain" id="PRO_5045683953" evidence="3">
    <location>
        <begin position="26"/>
        <end position="437"/>
    </location>
</feature>
<name>A0ABT7F7J0_9RHOB</name>
<dbReference type="EMBL" id="JASNJD010000027">
    <property type="protein sequence ID" value="MDK3020574.1"/>
    <property type="molecule type" value="Genomic_DNA"/>
</dbReference>
<proteinExistence type="inferred from homology"/>
<dbReference type="Proteomes" id="UP001243757">
    <property type="component" value="Unassembled WGS sequence"/>
</dbReference>
<protein>
    <submittedName>
        <fullName evidence="4">ABC transporter substrate-binding protein</fullName>
    </submittedName>
</protein>
<reference evidence="4 5" key="1">
    <citation type="submission" date="2023-05" db="EMBL/GenBank/DDBJ databases">
        <title>Pseudodonghicola sp. nov.</title>
        <authorList>
            <person name="Huang J."/>
        </authorList>
    </citation>
    <scope>NUCLEOTIDE SEQUENCE [LARGE SCALE GENOMIC DNA]</scope>
    <source>
        <strain evidence="4 5">IC7</strain>
    </source>
</reference>
<dbReference type="PANTHER" id="PTHR43649">
    <property type="entry name" value="ARABINOSE-BINDING PROTEIN-RELATED"/>
    <property type="match status" value="1"/>
</dbReference>
<dbReference type="RefSeq" id="WP_284483203.1">
    <property type="nucleotide sequence ID" value="NZ_JASNJD010000027.1"/>
</dbReference>
<evidence type="ECO:0000256" key="1">
    <source>
        <dbReference type="ARBA" id="ARBA00004418"/>
    </source>
</evidence>
<comment type="caution">
    <text evidence="4">The sequence shown here is derived from an EMBL/GenBank/DDBJ whole genome shotgun (WGS) entry which is preliminary data.</text>
</comment>
<dbReference type="PANTHER" id="PTHR43649:SF12">
    <property type="entry name" value="DIACETYLCHITOBIOSE BINDING PROTEIN DASA"/>
    <property type="match status" value="1"/>
</dbReference>
<dbReference type="SUPFAM" id="SSF53850">
    <property type="entry name" value="Periplasmic binding protein-like II"/>
    <property type="match status" value="1"/>
</dbReference>
<keyword evidence="3" id="KW-0732">Signal</keyword>
<dbReference type="CDD" id="cd14748">
    <property type="entry name" value="PBP2_UgpB"/>
    <property type="match status" value="1"/>
</dbReference>
<sequence length="437" mass="47201">MTFPLSRRALLALGIATMATGPVWAQMADEIIEPVEISFYNYNLATAGQGHDATVQLIEEFMAANPMIKVEGVGVNVNDMGTRVQTDIAARRPPDVAQVIFSDLAYAGQQLGAVPIDQAVPQADWDAHVEGMVPSGLDLGKVGDKTYALAYTFSTPMVFYNADLFREAGLDPDQPPKTWEEVKDYALTIQDKTEANGFAGGIIGVQVGPYDWLLQSVILSNGGSVINDAGTAVTFDRPETIEAVAMLRGLKDAGVYGNISRGEALESMAAGKLAMYIDSSGLQNHLLSQAEGNYELRAAQMPGFGERPASPTNSGSGLVMFSQDPVKQRAAWELMKFLTSERGYTIITSKIGYLPLRTAIVDDPEYLKDWVDANPLVRPNLAQLERMEPWRSYPGTSYRQVAATLMEAAEQAVFGDGDVAEIMQGAQARAQAMMPGS</sequence>
<evidence type="ECO:0000313" key="4">
    <source>
        <dbReference type="EMBL" id="MDK3020574.1"/>
    </source>
</evidence>
<dbReference type="Gene3D" id="3.40.190.10">
    <property type="entry name" value="Periplasmic binding protein-like II"/>
    <property type="match status" value="1"/>
</dbReference>
<accession>A0ABT7F7J0</accession>
<gene>
    <name evidence="4" type="ORF">QO033_23090</name>
</gene>
<comment type="similarity">
    <text evidence="2">Belongs to the bacterial solute-binding protein 1 family.</text>
</comment>
<evidence type="ECO:0000256" key="2">
    <source>
        <dbReference type="ARBA" id="ARBA00008520"/>
    </source>
</evidence>
<keyword evidence="5" id="KW-1185">Reference proteome</keyword>
<dbReference type="InterPro" id="IPR006059">
    <property type="entry name" value="SBP"/>
</dbReference>
<dbReference type="InterPro" id="IPR050490">
    <property type="entry name" value="Bact_solute-bd_prot1"/>
</dbReference>
<organism evidence="4 5">
    <name type="scientific">Pseudodonghicola flavimaris</name>
    <dbReference type="NCBI Taxonomy" id="3050036"/>
    <lineage>
        <taxon>Bacteria</taxon>
        <taxon>Pseudomonadati</taxon>
        <taxon>Pseudomonadota</taxon>
        <taxon>Alphaproteobacteria</taxon>
        <taxon>Rhodobacterales</taxon>
        <taxon>Paracoccaceae</taxon>
        <taxon>Pseudodonghicola</taxon>
    </lineage>
</organism>